<proteinExistence type="inferred from homology"/>
<dbReference type="SUPFAM" id="SSF56672">
    <property type="entry name" value="DNA/RNA polymerases"/>
    <property type="match status" value="1"/>
</dbReference>
<dbReference type="PROSITE" id="PS50173">
    <property type="entry name" value="UMUC"/>
    <property type="match status" value="1"/>
</dbReference>
<dbReference type="EC" id="2.7.7.7" evidence="3"/>
<keyword evidence="3" id="KW-0808">Transferase</keyword>
<dbReference type="KEGG" id="rpne:NCTC8284_01938"/>
<dbReference type="GO" id="GO:0006281">
    <property type="term" value="P:DNA repair"/>
    <property type="evidence" value="ECO:0007669"/>
    <property type="project" value="InterPro"/>
</dbReference>
<evidence type="ECO:0000256" key="1">
    <source>
        <dbReference type="ARBA" id="ARBA00010945"/>
    </source>
</evidence>
<sequence>MFFARKIIHIDMDCFYASVEIRDNPSLQGNLLPWGEVPASVGF</sequence>
<dbReference type="GO" id="GO:0003887">
    <property type="term" value="F:DNA-directed DNA polymerase activity"/>
    <property type="evidence" value="ECO:0007669"/>
    <property type="project" value="UniProtKB-EC"/>
</dbReference>
<dbReference type="InterPro" id="IPR043502">
    <property type="entry name" value="DNA/RNA_pol_sf"/>
</dbReference>
<name>A0A3S4U714_9PAST</name>
<feature type="domain" description="UmuC" evidence="2">
    <location>
        <begin position="7"/>
        <end position="29"/>
    </location>
</feature>
<dbReference type="Gene3D" id="3.30.70.270">
    <property type="match status" value="1"/>
</dbReference>
<dbReference type="AlphaFoldDB" id="A0A3S4U714"/>
<evidence type="ECO:0000313" key="3">
    <source>
        <dbReference type="EMBL" id="VEH66758.1"/>
    </source>
</evidence>
<accession>A0A3S4U714</accession>
<dbReference type="InterPro" id="IPR043128">
    <property type="entry name" value="Rev_trsase/Diguanyl_cyclase"/>
</dbReference>
<organism evidence="3 4">
    <name type="scientific">Rodentibacter pneumotropicus</name>
    <dbReference type="NCBI Taxonomy" id="758"/>
    <lineage>
        <taxon>Bacteria</taxon>
        <taxon>Pseudomonadati</taxon>
        <taxon>Pseudomonadota</taxon>
        <taxon>Gammaproteobacteria</taxon>
        <taxon>Pasteurellales</taxon>
        <taxon>Pasteurellaceae</taxon>
        <taxon>Rodentibacter</taxon>
    </lineage>
</organism>
<evidence type="ECO:0000313" key="4">
    <source>
        <dbReference type="Proteomes" id="UP000278733"/>
    </source>
</evidence>
<dbReference type="InterPro" id="IPR001126">
    <property type="entry name" value="UmuC"/>
</dbReference>
<reference evidence="3 4" key="1">
    <citation type="submission" date="2018-12" db="EMBL/GenBank/DDBJ databases">
        <authorList>
            <consortium name="Pathogen Informatics"/>
        </authorList>
    </citation>
    <scope>NUCLEOTIDE SEQUENCE [LARGE SCALE GENOMIC DNA]</scope>
    <source>
        <strain evidence="3 4">NCTC8284</strain>
    </source>
</reference>
<protein>
    <submittedName>
        <fullName evidence="3">DNA polymerase IV</fullName>
        <ecNumber evidence="3">2.7.7.7</ecNumber>
    </submittedName>
</protein>
<gene>
    <name evidence="3" type="primary">dinB_1</name>
    <name evidence="3" type="ORF">NCTC8284_01938</name>
</gene>
<dbReference type="EMBL" id="LR134405">
    <property type="protein sequence ID" value="VEH66758.1"/>
    <property type="molecule type" value="Genomic_DNA"/>
</dbReference>
<comment type="similarity">
    <text evidence="1">Belongs to the DNA polymerase type-Y family.</text>
</comment>
<keyword evidence="3" id="KW-0548">Nucleotidyltransferase</keyword>
<dbReference type="Proteomes" id="UP000278733">
    <property type="component" value="Chromosome"/>
</dbReference>
<evidence type="ECO:0000259" key="2">
    <source>
        <dbReference type="PROSITE" id="PS50173"/>
    </source>
</evidence>